<dbReference type="InterPro" id="IPR029052">
    <property type="entry name" value="Metallo-depent_PP-like"/>
</dbReference>
<dbReference type="KEGG" id="soa:G3M56_004005"/>
<gene>
    <name evidence="3" type="ORF">G3M56_004005</name>
</gene>
<sequence length="242" mass="27237">MKYAIFGDIHANLEALETVLADAKEQGCDKYVCLGDIVGYNANPRECLEIVRSLDCPVIKGNHDEECSRDTPLEGLNPLAFAALTWAREQMVPSEKEYLRNLRFVRQVSDFTVVHATLDSPSSWAYVTNKFDAMASFNYQFTSVCFYGHTHVPMAFVQNDGGRPDQRMEEVVEIKPGEKYFINVGSVGQPRDGDWRASYAIYDKAAKTVTTRRLEYDIRKTQEKILAAGLPEGLADRLAEGH</sequence>
<organism evidence="3 4">
    <name type="scientific">Sulfuriroseicoccus oceanibius</name>
    <dbReference type="NCBI Taxonomy" id="2707525"/>
    <lineage>
        <taxon>Bacteria</taxon>
        <taxon>Pseudomonadati</taxon>
        <taxon>Verrucomicrobiota</taxon>
        <taxon>Verrucomicrobiia</taxon>
        <taxon>Verrucomicrobiales</taxon>
        <taxon>Verrucomicrobiaceae</taxon>
        <taxon>Sulfuriroseicoccus</taxon>
    </lineage>
</organism>
<comment type="similarity">
    <text evidence="1">Belongs to the metallophosphoesterase superfamily. YfcE family.</text>
</comment>
<dbReference type="PANTHER" id="PTHR42850">
    <property type="entry name" value="METALLOPHOSPHOESTERASE"/>
    <property type="match status" value="1"/>
</dbReference>
<dbReference type="Pfam" id="PF12850">
    <property type="entry name" value="Metallophos_2"/>
    <property type="match status" value="1"/>
</dbReference>
<dbReference type="PIRSF" id="PIRSF000883">
    <property type="entry name" value="Pesterase_MJ0912"/>
    <property type="match status" value="1"/>
</dbReference>
<dbReference type="InterPro" id="IPR024654">
    <property type="entry name" value="Calcineurin-like_PHP_lpxH"/>
</dbReference>
<evidence type="ECO:0000313" key="3">
    <source>
        <dbReference type="EMBL" id="QQL45759.1"/>
    </source>
</evidence>
<accession>A0A6B3LFG9</accession>
<dbReference type="Gene3D" id="3.60.21.10">
    <property type="match status" value="1"/>
</dbReference>
<dbReference type="SUPFAM" id="SSF56300">
    <property type="entry name" value="Metallo-dependent phosphatases"/>
    <property type="match status" value="1"/>
</dbReference>
<dbReference type="RefSeq" id="WP_164365478.1">
    <property type="nucleotide sequence ID" value="NZ_CP066776.1"/>
</dbReference>
<dbReference type="PANTHER" id="PTHR42850:SF2">
    <property type="entry name" value="BLL5683 PROTEIN"/>
    <property type="match status" value="1"/>
</dbReference>
<keyword evidence="4" id="KW-1185">Reference proteome</keyword>
<dbReference type="CDD" id="cd00838">
    <property type="entry name" value="MPP_superfamily"/>
    <property type="match status" value="1"/>
</dbReference>
<evidence type="ECO:0000259" key="2">
    <source>
        <dbReference type="Pfam" id="PF12850"/>
    </source>
</evidence>
<dbReference type="InterPro" id="IPR011152">
    <property type="entry name" value="Pesterase_MJ0912"/>
</dbReference>
<name>A0A6B3LFG9_9BACT</name>
<feature type="domain" description="Calcineurin-like phosphoesterase" evidence="2">
    <location>
        <begin position="1"/>
        <end position="203"/>
    </location>
</feature>
<dbReference type="GO" id="GO:0016791">
    <property type="term" value="F:phosphatase activity"/>
    <property type="evidence" value="ECO:0007669"/>
    <property type="project" value="TreeGrafter"/>
</dbReference>
<dbReference type="Proteomes" id="UP000475117">
    <property type="component" value="Chromosome"/>
</dbReference>
<dbReference type="InterPro" id="IPR050126">
    <property type="entry name" value="Ap4A_hydrolase"/>
</dbReference>
<dbReference type="EMBL" id="CP066776">
    <property type="protein sequence ID" value="QQL45759.1"/>
    <property type="molecule type" value="Genomic_DNA"/>
</dbReference>
<protein>
    <submittedName>
        <fullName evidence="3">Metallophosphoesterase family protein</fullName>
    </submittedName>
</protein>
<evidence type="ECO:0000313" key="4">
    <source>
        <dbReference type="Proteomes" id="UP000475117"/>
    </source>
</evidence>
<evidence type="ECO:0000256" key="1">
    <source>
        <dbReference type="ARBA" id="ARBA00008950"/>
    </source>
</evidence>
<reference evidence="3 4" key="1">
    <citation type="submission" date="2020-12" db="EMBL/GenBank/DDBJ databases">
        <title>Sulforoseuscoccus oceanibium gen. nov., sp. nov., a representative of the phylum Verrucomicrobia with special cytoplasmic membrane, and proposal of Sulforoseuscoccusaceae fam. nov.</title>
        <authorList>
            <person name="Xi F."/>
        </authorList>
    </citation>
    <scope>NUCLEOTIDE SEQUENCE [LARGE SCALE GENOMIC DNA]</scope>
    <source>
        <strain evidence="3 4">T37</strain>
    </source>
</reference>
<dbReference type="GO" id="GO:0005737">
    <property type="term" value="C:cytoplasm"/>
    <property type="evidence" value="ECO:0007669"/>
    <property type="project" value="TreeGrafter"/>
</dbReference>
<proteinExistence type="inferred from homology"/>
<dbReference type="AlphaFoldDB" id="A0A6B3LFG9"/>